<evidence type="ECO:0000259" key="1">
    <source>
        <dbReference type="Pfam" id="PF00078"/>
    </source>
</evidence>
<dbReference type="InterPro" id="IPR053134">
    <property type="entry name" value="RNA-dir_DNA_polymerase"/>
</dbReference>
<sequence>MPGIDPQIISEIDKLLAAGFIEEVSYAEWLTNVVLVVKKDKGLWRVCVDYTDLDKACPKDNFPLPRIDQLIDSTSGNQLLSFTDAYSDYNQIMMHEDDKANTSFIIERGSIMEVYVELKKVEATYQSYGGLRRRHASQLSRASIPHQEPCRGVQLTLKIQHEVEPEQMHIWSLVRLISWILSHRKRN</sequence>
<proteinExistence type="predicted"/>
<dbReference type="PANTHER" id="PTHR24559:SF444">
    <property type="entry name" value="REVERSE TRANSCRIPTASE DOMAIN-CONTAINING PROTEIN"/>
    <property type="match status" value="1"/>
</dbReference>
<keyword evidence="3" id="KW-1185">Reference proteome</keyword>
<dbReference type="InterPro" id="IPR043128">
    <property type="entry name" value="Rev_trsase/Diguanyl_cyclase"/>
</dbReference>
<evidence type="ECO:0000313" key="3">
    <source>
        <dbReference type="Proteomes" id="UP001054821"/>
    </source>
</evidence>
<dbReference type="AlphaFoldDB" id="A0AAD4ZM82"/>
<dbReference type="Gene3D" id="3.30.70.270">
    <property type="match status" value="1"/>
</dbReference>
<feature type="domain" description="Reverse transcriptase" evidence="1">
    <location>
        <begin position="38"/>
        <end position="118"/>
    </location>
</feature>
<gene>
    <name evidence="2" type="ORF">L3X38_003560</name>
</gene>
<dbReference type="Pfam" id="PF00078">
    <property type="entry name" value="RVT_1"/>
    <property type="match status" value="1"/>
</dbReference>
<protein>
    <recommendedName>
        <fullName evidence="1">Reverse transcriptase domain-containing protein</fullName>
    </recommendedName>
</protein>
<dbReference type="Gene3D" id="3.10.10.10">
    <property type="entry name" value="HIV Type 1 Reverse Transcriptase, subunit A, domain 1"/>
    <property type="match status" value="1"/>
</dbReference>
<dbReference type="InterPro" id="IPR043502">
    <property type="entry name" value="DNA/RNA_pol_sf"/>
</dbReference>
<dbReference type="CDD" id="cd01647">
    <property type="entry name" value="RT_LTR"/>
    <property type="match status" value="1"/>
</dbReference>
<dbReference type="PANTHER" id="PTHR24559">
    <property type="entry name" value="TRANSPOSON TY3-I GAG-POL POLYPROTEIN"/>
    <property type="match status" value="1"/>
</dbReference>
<reference evidence="2 3" key="1">
    <citation type="journal article" date="2022" name="G3 (Bethesda)">
        <title>Whole-genome sequence and methylome profiling of the almond [Prunus dulcis (Mill.) D.A. Webb] cultivar 'Nonpareil'.</title>
        <authorList>
            <person name="D'Amico-Willman K.M."/>
            <person name="Ouma W.Z."/>
            <person name="Meulia T."/>
            <person name="Sideli G.M."/>
            <person name="Gradziel T.M."/>
            <person name="Fresnedo-Ramirez J."/>
        </authorList>
    </citation>
    <scope>NUCLEOTIDE SEQUENCE [LARGE SCALE GENOMIC DNA]</scope>
    <source>
        <strain evidence="2">Clone GOH B32 T37-40</strain>
    </source>
</reference>
<dbReference type="SUPFAM" id="SSF56672">
    <property type="entry name" value="DNA/RNA polymerases"/>
    <property type="match status" value="1"/>
</dbReference>
<organism evidence="2 3">
    <name type="scientific">Prunus dulcis</name>
    <name type="common">Almond</name>
    <name type="synonym">Amygdalus dulcis</name>
    <dbReference type="NCBI Taxonomy" id="3755"/>
    <lineage>
        <taxon>Eukaryota</taxon>
        <taxon>Viridiplantae</taxon>
        <taxon>Streptophyta</taxon>
        <taxon>Embryophyta</taxon>
        <taxon>Tracheophyta</taxon>
        <taxon>Spermatophyta</taxon>
        <taxon>Magnoliopsida</taxon>
        <taxon>eudicotyledons</taxon>
        <taxon>Gunneridae</taxon>
        <taxon>Pentapetalae</taxon>
        <taxon>rosids</taxon>
        <taxon>fabids</taxon>
        <taxon>Rosales</taxon>
        <taxon>Rosaceae</taxon>
        <taxon>Amygdaloideae</taxon>
        <taxon>Amygdaleae</taxon>
        <taxon>Prunus</taxon>
    </lineage>
</organism>
<accession>A0AAD4ZM82</accession>
<dbReference type="InterPro" id="IPR000477">
    <property type="entry name" value="RT_dom"/>
</dbReference>
<dbReference type="Proteomes" id="UP001054821">
    <property type="component" value="Chromosome 1"/>
</dbReference>
<dbReference type="EMBL" id="JAJFAZ020000001">
    <property type="protein sequence ID" value="KAI5350669.1"/>
    <property type="molecule type" value="Genomic_DNA"/>
</dbReference>
<name>A0AAD4ZM82_PRUDU</name>
<evidence type="ECO:0000313" key="2">
    <source>
        <dbReference type="EMBL" id="KAI5350669.1"/>
    </source>
</evidence>
<comment type="caution">
    <text evidence="2">The sequence shown here is derived from an EMBL/GenBank/DDBJ whole genome shotgun (WGS) entry which is preliminary data.</text>
</comment>